<organism evidence="2 3">
    <name type="scientific">Genlisea aurea</name>
    <dbReference type="NCBI Taxonomy" id="192259"/>
    <lineage>
        <taxon>Eukaryota</taxon>
        <taxon>Viridiplantae</taxon>
        <taxon>Streptophyta</taxon>
        <taxon>Embryophyta</taxon>
        <taxon>Tracheophyta</taxon>
        <taxon>Spermatophyta</taxon>
        <taxon>Magnoliopsida</taxon>
        <taxon>eudicotyledons</taxon>
        <taxon>Gunneridae</taxon>
        <taxon>Pentapetalae</taxon>
        <taxon>asterids</taxon>
        <taxon>lamiids</taxon>
        <taxon>Lamiales</taxon>
        <taxon>Lentibulariaceae</taxon>
        <taxon>Genlisea</taxon>
    </lineage>
</organism>
<dbReference type="EMBL" id="AUSU01010602">
    <property type="protein sequence ID" value="EPS57139.1"/>
    <property type="molecule type" value="Genomic_DNA"/>
</dbReference>
<proteinExistence type="predicted"/>
<name>S8BRV1_9LAMI</name>
<accession>S8BRV1</accession>
<dbReference type="AlphaFoldDB" id="S8BRV1"/>
<reference evidence="2 3" key="1">
    <citation type="journal article" date="2013" name="BMC Genomics">
        <title>The miniature genome of a carnivorous plant Genlisea aurea contains a low number of genes and short non-coding sequences.</title>
        <authorList>
            <person name="Leushkin E.V."/>
            <person name="Sutormin R.A."/>
            <person name="Nabieva E.R."/>
            <person name="Penin A.A."/>
            <person name="Kondrashov A.S."/>
            <person name="Logacheva M.D."/>
        </authorList>
    </citation>
    <scope>NUCLEOTIDE SEQUENCE [LARGE SCALE GENOMIC DNA]</scope>
</reference>
<protein>
    <submittedName>
        <fullName evidence="2">Uncharacterized protein</fullName>
    </submittedName>
</protein>
<keyword evidence="3" id="KW-1185">Reference proteome</keyword>
<evidence type="ECO:0000313" key="2">
    <source>
        <dbReference type="EMBL" id="EPS57139.1"/>
    </source>
</evidence>
<evidence type="ECO:0000313" key="3">
    <source>
        <dbReference type="Proteomes" id="UP000015453"/>
    </source>
</evidence>
<feature type="region of interest" description="Disordered" evidence="1">
    <location>
        <begin position="68"/>
        <end position="99"/>
    </location>
</feature>
<evidence type="ECO:0000256" key="1">
    <source>
        <dbReference type="SAM" id="MobiDB-lite"/>
    </source>
</evidence>
<dbReference type="Proteomes" id="UP000015453">
    <property type="component" value="Unassembled WGS sequence"/>
</dbReference>
<gene>
    <name evidence="2" type="ORF">M569_17683</name>
</gene>
<feature type="compositionally biased region" description="Low complexity" evidence="1">
    <location>
        <begin position="88"/>
        <end position="99"/>
    </location>
</feature>
<sequence>MSRGKGLEHKKQPAPSCLKAIVNLQSGVDGVMAETSNAGPAMHEIPPRMPSPSFCSLEWKHLRWIEPRSIPRPHGTPPYVGDLGASKSNSNRSFSRFHT</sequence>
<comment type="caution">
    <text evidence="2">The sequence shown here is derived from an EMBL/GenBank/DDBJ whole genome shotgun (WGS) entry which is preliminary data.</text>
</comment>